<evidence type="ECO:0008006" key="5">
    <source>
        <dbReference type="Google" id="ProtNLM"/>
    </source>
</evidence>
<accession>A0ABW4R9F8</accession>
<dbReference type="EMBL" id="JBHUEN010000043">
    <property type="protein sequence ID" value="MFD1882760.1"/>
    <property type="molecule type" value="Genomic_DNA"/>
</dbReference>
<reference evidence="4" key="1">
    <citation type="journal article" date="2019" name="Int. J. Syst. Evol. Microbiol.">
        <title>The Global Catalogue of Microorganisms (GCM) 10K type strain sequencing project: providing services to taxonomists for standard genome sequencing and annotation.</title>
        <authorList>
            <consortium name="The Broad Institute Genomics Platform"/>
            <consortium name="The Broad Institute Genome Sequencing Center for Infectious Disease"/>
            <person name="Wu L."/>
            <person name="Ma J."/>
        </authorList>
    </citation>
    <scope>NUCLEOTIDE SEQUENCE [LARGE SCALE GENOMIC DNA]</scope>
    <source>
        <strain evidence="4">CCUG 56029</strain>
    </source>
</reference>
<sequence>MPKLLRHVGTGALIAALALPLPLMAQTAAPDAPAPTQTAPTQTAPAAPAPATPALAAPAPAPSPAPAPADTAAQPVKLPPVLESAGLTNVTSRERDGLTMIRAQLDGKPFGAVLNGDEIVGLRTPPDVALPQALIDAVIPQVVRDQAQVSEFARINGVGVRDGEFGLMGTDSAGESLRVRFSADGKLQNLDRGDKKHGGDDKGWRRGKDDRKESHGKGGDHGDRKKGKDRGPDGRRGHDGGPNGGPNGGPGAGPAAGISVDEARKIVTDAGYTDLGAVGSIARSVLIDAVNPNGENVRVEVGPDGSVIRETAR</sequence>
<evidence type="ECO:0000313" key="3">
    <source>
        <dbReference type="EMBL" id="MFD1882760.1"/>
    </source>
</evidence>
<proteinExistence type="predicted"/>
<protein>
    <recommendedName>
        <fullName evidence="5">Peptidase propeptide and YPEB domain-containing protein</fullName>
    </recommendedName>
</protein>
<keyword evidence="4" id="KW-1185">Reference proteome</keyword>
<feature type="region of interest" description="Disordered" evidence="1">
    <location>
        <begin position="28"/>
        <end position="73"/>
    </location>
</feature>
<dbReference type="Proteomes" id="UP001597213">
    <property type="component" value="Unassembled WGS sequence"/>
</dbReference>
<keyword evidence="2" id="KW-0732">Signal</keyword>
<feature type="region of interest" description="Disordered" evidence="1">
    <location>
        <begin position="292"/>
        <end position="313"/>
    </location>
</feature>
<feature type="compositionally biased region" description="Basic and acidic residues" evidence="1">
    <location>
        <begin position="188"/>
        <end position="223"/>
    </location>
</feature>
<dbReference type="RefSeq" id="WP_379143573.1">
    <property type="nucleotide sequence ID" value="NZ_JBHUEN010000043.1"/>
</dbReference>
<feature type="signal peptide" evidence="2">
    <location>
        <begin position="1"/>
        <end position="25"/>
    </location>
</feature>
<feature type="chain" id="PRO_5045261521" description="Peptidase propeptide and YPEB domain-containing protein" evidence="2">
    <location>
        <begin position="26"/>
        <end position="313"/>
    </location>
</feature>
<comment type="caution">
    <text evidence="3">The sequence shown here is derived from an EMBL/GenBank/DDBJ whole genome shotgun (WGS) entry which is preliminary data.</text>
</comment>
<organism evidence="3 4">
    <name type="scientific">Paracoccus pacificus</name>
    <dbReference type="NCBI Taxonomy" id="1463598"/>
    <lineage>
        <taxon>Bacteria</taxon>
        <taxon>Pseudomonadati</taxon>
        <taxon>Pseudomonadota</taxon>
        <taxon>Alphaproteobacteria</taxon>
        <taxon>Rhodobacterales</taxon>
        <taxon>Paracoccaceae</taxon>
        <taxon>Paracoccus</taxon>
    </lineage>
</organism>
<evidence type="ECO:0000256" key="1">
    <source>
        <dbReference type="SAM" id="MobiDB-lite"/>
    </source>
</evidence>
<name>A0ABW4R9F8_9RHOB</name>
<feature type="compositionally biased region" description="Low complexity" evidence="1">
    <location>
        <begin position="28"/>
        <end position="46"/>
    </location>
</feature>
<feature type="compositionally biased region" description="Basic and acidic residues" evidence="1">
    <location>
        <begin position="229"/>
        <end position="239"/>
    </location>
</feature>
<evidence type="ECO:0000313" key="4">
    <source>
        <dbReference type="Proteomes" id="UP001597213"/>
    </source>
</evidence>
<gene>
    <name evidence="3" type="ORF">ACFSCT_13630</name>
</gene>
<feature type="region of interest" description="Disordered" evidence="1">
    <location>
        <begin position="188"/>
        <end position="257"/>
    </location>
</feature>
<feature type="compositionally biased region" description="Gly residues" evidence="1">
    <location>
        <begin position="240"/>
        <end position="254"/>
    </location>
</feature>
<evidence type="ECO:0000256" key="2">
    <source>
        <dbReference type="SAM" id="SignalP"/>
    </source>
</evidence>